<reference evidence="2" key="1">
    <citation type="submission" date="2023-08" db="EMBL/GenBank/DDBJ databases">
        <authorList>
            <person name="Alioto T."/>
            <person name="Alioto T."/>
            <person name="Gomez Garrido J."/>
        </authorList>
    </citation>
    <scope>NUCLEOTIDE SEQUENCE</scope>
</reference>
<dbReference type="Proteomes" id="UP001162480">
    <property type="component" value="Chromosome 11"/>
</dbReference>
<protein>
    <submittedName>
        <fullName evidence="2">Uncharacterized protein</fullName>
    </submittedName>
</protein>
<feature type="compositionally biased region" description="Basic and acidic residues" evidence="1">
    <location>
        <begin position="1"/>
        <end position="12"/>
    </location>
</feature>
<gene>
    <name evidence="2" type="ORF">OCTVUL_1B004806</name>
</gene>
<feature type="compositionally biased region" description="Polar residues" evidence="1">
    <location>
        <begin position="13"/>
        <end position="34"/>
    </location>
</feature>
<evidence type="ECO:0000256" key="1">
    <source>
        <dbReference type="SAM" id="MobiDB-lite"/>
    </source>
</evidence>
<feature type="region of interest" description="Disordered" evidence="1">
    <location>
        <begin position="1"/>
        <end position="39"/>
    </location>
</feature>
<proteinExistence type="predicted"/>
<dbReference type="EMBL" id="OX597824">
    <property type="protein sequence ID" value="CAI9730774.1"/>
    <property type="molecule type" value="Genomic_DNA"/>
</dbReference>
<accession>A0AA36FB28</accession>
<evidence type="ECO:0000313" key="3">
    <source>
        <dbReference type="Proteomes" id="UP001162480"/>
    </source>
</evidence>
<organism evidence="2 3">
    <name type="scientific">Octopus vulgaris</name>
    <name type="common">Common octopus</name>
    <dbReference type="NCBI Taxonomy" id="6645"/>
    <lineage>
        <taxon>Eukaryota</taxon>
        <taxon>Metazoa</taxon>
        <taxon>Spiralia</taxon>
        <taxon>Lophotrochozoa</taxon>
        <taxon>Mollusca</taxon>
        <taxon>Cephalopoda</taxon>
        <taxon>Coleoidea</taxon>
        <taxon>Octopodiformes</taxon>
        <taxon>Octopoda</taxon>
        <taxon>Incirrata</taxon>
        <taxon>Octopodidae</taxon>
        <taxon>Octopus</taxon>
    </lineage>
</organism>
<keyword evidence="3" id="KW-1185">Reference proteome</keyword>
<evidence type="ECO:0000313" key="2">
    <source>
        <dbReference type="EMBL" id="CAI9730774.1"/>
    </source>
</evidence>
<dbReference type="AlphaFoldDB" id="A0AA36FB28"/>
<name>A0AA36FB28_OCTVU</name>
<sequence length="118" mass="13378">MSADDTELRSRSVQDTAEQTNDADSNEAEISSKMTPEKQTKYSEMIACCGNLNLRRRHLLPGITIRKHRLLAKIPAEIFNSDLTTLYNRLLLSSTTEYSVGYLVGQAQKKNKKKMKNN</sequence>